<feature type="domain" description="Response regulatory" evidence="9">
    <location>
        <begin position="3"/>
        <end position="116"/>
    </location>
</feature>
<comment type="caution">
    <text evidence="11">The sequence shown here is derived from an EMBL/GenBank/DDBJ whole genome shotgun (WGS) entry which is preliminary data.</text>
</comment>
<dbReference type="Pfam" id="PF00072">
    <property type="entry name" value="Response_reg"/>
    <property type="match status" value="1"/>
</dbReference>
<dbReference type="InterPro" id="IPR001867">
    <property type="entry name" value="OmpR/PhoB-type_DNA-bd"/>
</dbReference>
<evidence type="ECO:0000259" key="10">
    <source>
        <dbReference type="PROSITE" id="PS51755"/>
    </source>
</evidence>
<evidence type="ECO:0000313" key="11">
    <source>
        <dbReference type="EMBL" id="PAV28768.1"/>
    </source>
</evidence>
<comment type="subcellular location">
    <subcellularLocation>
        <location evidence="1">Cytoplasm</location>
    </subcellularLocation>
</comment>
<dbReference type="GO" id="GO:0000976">
    <property type="term" value="F:transcription cis-regulatory region binding"/>
    <property type="evidence" value="ECO:0007669"/>
    <property type="project" value="TreeGrafter"/>
</dbReference>
<dbReference type="OrthoDB" id="9790442at2"/>
<evidence type="ECO:0000256" key="8">
    <source>
        <dbReference type="PROSITE-ProRule" id="PRU01091"/>
    </source>
</evidence>
<dbReference type="PANTHER" id="PTHR48111:SF26">
    <property type="entry name" value="STAGE 0 SPORULATION PROTEIN A HOMOLOG"/>
    <property type="match status" value="1"/>
</dbReference>
<dbReference type="FunFam" id="1.10.10.10:FF:000018">
    <property type="entry name" value="DNA-binding response regulator ResD"/>
    <property type="match status" value="1"/>
</dbReference>
<evidence type="ECO:0000256" key="4">
    <source>
        <dbReference type="ARBA" id="ARBA00023015"/>
    </source>
</evidence>
<dbReference type="PROSITE" id="PS51755">
    <property type="entry name" value="OMPR_PHOB"/>
    <property type="match status" value="1"/>
</dbReference>
<evidence type="ECO:0000256" key="3">
    <source>
        <dbReference type="ARBA" id="ARBA00023012"/>
    </source>
</evidence>
<dbReference type="Gene3D" id="1.10.10.10">
    <property type="entry name" value="Winged helix-like DNA-binding domain superfamily/Winged helix DNA-binding domain"/>
    <property type="match status" value="1"/>
</dbReference>
<dbReference type="GO" id="GO:0032993">
    <property type="term" value="C:protein-DNA complex"/>
    <property type="evidence" value="ECO:0007669"/>
    <property type="project" value="TreeGrafter"/>
</dbReference>
<feature type="domain" description="OmpR/PhoB-type" evidence="10">
    <location>
        <begin position="131"/>
        <end position="230"/>
    </location>
</feature>
<dbReference type="SUPFAM" id="SSF52172">
    <property type="entry name" value="CheY-like"/>
    <property type="match status" value="1"/>
</dbReference>
<name>A0A2A2IBL0_9BACI</name>
<dbReference type="CDD" id="cd17574">
    <property type="entry name" value="REC_OmpR"/>
    <property type="match status" value="1"/>
</dbReference>
<evidence type="ECO:0000256" key="7">
    <source>
        <dbReference type="PROSITE-ProRule" id="PRU00169"/>
    </source>
</evidence>
<keyword evidence="3" id="KW-0902">Two-component regulatory system</keyword>
<dbReference type="InterPro" id="IPR011006">
    <property type="entry name" value="CheY-like_superfamily"/>
</dbReference>
<dbReference type="EMBL" id="NPOA01000011">
    <property type="protein sequence ID" value="PAV28768.1"/>
    <property type="molecule type" value="Genomic_DNA"/>
</dbReference>
<dbReference type="GO" id="GO:0006355">
    <property type="term" value="P:regulation of DNA-templated transcription"/>
    <property type="evidence" value="ECO:0007669"/>
    <property type="project" value="InterPro"/>
</dbReference>
<accession>A0A2A2IBL0</accession>
<dbReference type="InterPro" id="IPR001789">
    <property type="entry name" value="Sig_transdc_resp-reg_receiver"/>
</dbReference>
<dbReference type="CDD" id="cd00383">
    <property type="entry name" value="trans_reg_C"/>
    <property type="match status" value="1"/>
</dbReference>
<dbReference type="InterPro" id="IPR036388">
    <property type="entry name" value="WH-like_DNA-bd_sf"/>
</dbReference>
<keyword evidence="6" id="KW-0804">Transcription</keyword>
<dbReference type="SMART" id="SM00862">
    <property type="entry name" value="Trans_reg_C"/>
    <property type="match status" value="1"/>
</dbReference>
<feature type="DNA-binding region" description="OmpR/PhoB-type" evidence="8">
    <location>
        <begin position="131"/>
        <end position="230"/>
    </location>
</feature>
<dbReference type="FunFam" id="3.40.50.2300:FF:000001">
    <property type="entry name" value="DNA-binding response regulator PhoB"/>
    <property type="match status" value="1"/>
</dbReference>
<dbReference type="Pfam" id="PF00486">
    <property type="entry name" value="Trans_reg_C"/>
    <property type="match status" value="1"/>
</dbReference>
<dbReference type="RefSeq" id="WP_095656535.1">
    <property type="nucleotide sequence ID" value="NZ_NPOA01000011.1"/>
</dbReference>
<dbReference type="SUPFAM" id="SSF46894">
    <property type="entry name" value="C-terminal effector domain of the bipartite response regulators"/>
    <property type="match status" value="1"/>
</dbReference>
<sequence>MQKILLVEDDPSISEMVRIYLSNEGFQIKAVFTGKEAVNFFKSNHYDLVILDLMLPELSGMDFLQMLRRESYVPVIIMSAKDGEVDKALGLGFGADDYVTKPFSMMELLARVKAAIRRSTQYTERNNTEKPSLIKVHEIELDLNNYLVVKNGLEIKLTSKEWKILQLFFQNQKKVLTKEQIYSSVWGDNYYRDEHVINVHMSRLREKIEDNPATPAYIKTVWGIGYKLGDFK</sequence>
<dbReference type="InterPro" id="IPR039420">
    <property type="entry name" value="WalR-like"/>
</dbReference>
<dbReference type="PANTHER" id="PTHR48111">
    <property type="entry name" value="REGULATOR OF RPOS"/>
    <property type="match status" value="1"/>
</dbReference>
<dbReference type="Proteomes" id="UP000218887">
    <property type="component" value="Unassembled WGS sequence"/>
</dbReference>
<proteinExistence type="predicted"/>
<organism evidence="11 12">
    <name type="scientific">Virgibacillus profundi</name>
    <dbReference type="NCBI Taxonomy" id="2024555"/>
    <lineage>
        <taxon>Bacteria</taxon>
        <taxon>Bacillati</taxon>
        <taxon>Bacillota</taxon>
        <taxon>Bacilli</taxon>
        <taxon>Bacillales</taxon>
        <taxon>Bacillaceae</taxon>
        <taxon>Virgibacillus</taxon>
    </lineage>
</organism>
<dbReference type="PROSITE" id="PS50110">
    <property type="entry name" value="RESPONSE_REGULATORY"/>
    <property type="match status" value="1"/>
</dbReference>
<dbReference type="Gene3D" id="6.10.250.690">
    <property type="match status" value="1"/>
</dbReference>
<dbReference type="SMART" id="SM00448">
    <property type="entry name" value="REC"/>
    <property type="match status" value="1"/>
</dbReference>
<evidence type="ECO:0000256" key="5">
    <source>
        <dbReference type="ARBA" id="ARBA00023125"/>
    </source>
</evidence>
<evidence type="ECO:0000259" key="9">
    <source>
        <dbReference type="PROSITE" id="PS50110"/>
    </source>
</evidence>
<dbReference type="Gene3D" id="3.40.50.2300">
    <property type="match status" value="1"/>
</dbReference>
<evidence type="ECO:0000256" key="6">
    <source>
        <dbReference type="ARBA" id="ARBA00023163"/>
    </source>
</evidence>
<feature type="modified residue" description="4-aspartylphosphate" evidence="7">
    <location>
        <position position="52"/>
    </location>
</feature>
<evidence type="ECO:0000313" key="12">
    <source>
        <dbReference type="Proteomes" id="UP000218887"/>
    </source>
</evidence>
<gene>
    <name evidence="11" type="ORF">CIL05_15435</name>
</gene>
<keyword evidence="12" id="KW-1185">Reference proteome</keyword>
<keyword evidence="5 8" id="KW-0238">DNA-binding</keyword>
<dbReference type="GO" id="GO:0000156">
    <property type="term" value="F:phosphorelay response regulator activity"/>
    <property type="evidence" value="ECO:0007669"/>
    <property type="project" value="TreeGrafter"/>
</dbReference>
<dbReference type="AlphaFoldDB" id="A0A2A2IBL0"/>
<dbReference type="GO" id="GO:0005829">
    <property type="term" value="C:cytosol"/>
    <property type="evidence" value="ECO:0007669"/>
    <property type="project" value="TreeGrafter"/>
</dbReference>
<keyword evidence="4" id="KW-0805">Transcription regulation</keyword>
<evidence type="ECO:0000256" key="1">
    <source>
        <dbReference type="ARBA" id="ARBA00004496"/>
    </source>
</evidence>
<evidence type="ECO:0000256" key="2">
    <source>
        <dbReference type="ARBA" id="ARBA00022553"/>
    </source>
</evidence>
<keyword evidence="2 7" id="KW-0597">Phosphoprotein</keyword>
<dbReference type="InterPro" id="IPR016032">
    <property type="entry name" value="Sig_transdc_resp-reg_C-effctor"/>
</dbReference>
<protein>
    <submittedName>
        <fullName evidence="11">DNA-binding response regulator</fullName>
    </submittedName>
</protein>
<reference evidence="11 12" key="1">
    <citation type="submission" date="2017-08" db="EMBL/GenBank/DDBJ databases">
        <title>Virgibacillus indicus sp. nov. and Virgibacillus profoundi sp. nov, two moderately halophilic bacteria isolated from marine sediment by using the Microfluidic Streak Plate.</title>
        <authorList>
            <person name="Xu B."/>
            <person name="Hu B."/>
            <person name="Wang J."/>
            <person name="Zhu Y."/>
            <person name="Huang L."/>
            <person name="Du W."/>
            <person name="Huang Y."/>
        </authorList>
    </citation>
    <scope>NUCLEOTIDE SEQUENCE [LARGE SCALE GENOMIC DNA]</scope>
    <source>
        <strain evidence="11 12">IO3-P3-H5</strain>
    </source>
</reference>